<evidence type="ECO:0000259" key="1">
    <source>
        <dbReference type="Pfam" id="PF12867"/>
    </source>
</evidence>
<gene>
    <name evidence="2" type="ORF">JOF47_002392</name>
</gene>
<sequence>MENSERSDAVAVALLRDGFVRVSEGIGTLLDRAEPELLRFRPSKNTNHIGWLIWHLTRVQDDHFVHLANRLWPESSAEQRWVADGWRQRFQLPYSDLDTGYGHSSGQVEEFGMYESAYLLGYYRSVHQLSDRILCTLEDGDFDTIIDRRWDPPVTVGVRLASVLNETTKHLGQAEFVQGIFADHG</sequence>
<proteinExistence type="predicted"/>
<dbReference type="InterPro" id="IPR024775">
    <property type="entry name" value="DinB-like"/>
</dbReference>
<dbReference type="Proteomes" id="UP001296993">
    <property type="component" value="Unassembled WGS sequence"/>
</dbReference>
<dbReference type="EMBL" id="JAGIOF010000001">
    <property type="protein sequence ID" value="MBP2386881.1"/>
    <property type="molecule type" value="Genomic_DNA"/>
</dbReference>
<evidence type="ECO:0000313" key="2">
    <source>
        <dbReference type="EMBL" id="MBP2386881.1"/>
    </source>
</evidence>
<organism evidence="2 3">
    <name type="scientific">Paeniglutamicibacter kerguelensis</name>
    <dbReference type="NCBI Taxonomy" id="254788"/>
    <lineage>
        <taxon>Bacteria</taxon>
        <taxon>Bacillati</taxon>
        <taxon>Actinomycetota</taxon>
        <taxon>Actinomycetes</taxon>
        <taxon>Micrococcales</taxon>
        <taxon>Micrococcaceae</taxon>
        <taxon>Paeniglutamicibacter</taxon>
    </lineage>
</organism>
<reference evidence="2 3" key="1">
    <citation type="submission" date="2021-03" db="EMBL/GenBank/DDBJ databases">
        <title>Sequencing the genomes of 1000 actinobacteria strains.</title>
        <authorList>
            <person name="Klenk H.-P."/>
        </authorList>
    </citation>
    <scope>NUCLEOTIDE SEQUENCE [LARGE SCALE GENOMIC DNA]</scope>
    <source>
        <strain evidence="2 3">DSM 15797</strain>
    </source>
</reference>
<evidence type="ECO:0000313" key="3">
    <source>
        <dbReference type="Proteomes" id="UP001296993"/>
    </source>
</evidence>
<dbReference type="InterPro" id="IPR034660">
    <property type="entry name" value="DinB/YfiT-like"/>
</dbReference>
<protein>
    <recommendedName>
        <fullName evidence="1">DinB-like domain-containing protein</fullName>
    </recommendedName>
</protein>
<keyword evidence="3" id="KW-1185">Reference proteome</keyword>
<dbReference type="NCBIfam" id="NF047843">
    <property type="entry name" value="MST_Rv0443"/>
    <property type="match status" value="1"/>
</dbReference>
<dbReference type="Gene3D" id="1.20.120.450">
    <property type="entry name" value="dinb family like domain"/>
    <property type="match status" value="1"/>
</dbReference>
<comment type="caution">
    <text evidence="2">The sequence shown here is derived from an EMBL/GenBank/DDBJ whole genome shotgun (WGS) entry which is preliminary data.</text>
</comment>
<dbReference type="Pfam" id="PF12867">
    <property type="entry name" value="DinB_2"/>
    <property type="match status" value="1"/>
</dbReference>
<dbReference type="RefSeq" id="WP_209998373.1">
    <property type="nucleotide sequence ID" value="NZ_BAAAJY010000010.1"/>
</dbReference>
<dbReference type="SUPFAM" id="SSF109854">
    <property type="entry name" value="DinB/YfiT-like putative metalloenzymes"/>
    <property type="match status" value="1"/>
</dbReference>
<feature type="domain" description="DinB-like" evidence="1">
    <location>
        <begin position="29"/>
        <end position="174"/>
    </location>
</feature>
<name>A0ABS4XEV5_9MICC</name>
<accession>A0ABS4XEV5</accession>